<evidence type="ECO:0000313" key="2">
    <source>
        <dbReference type="Proteomes" id="UP001190700"/>
    </source>
</evidence>
<comment type="caution">
    <text evidence="1">The sequence shown here is derived from an EMBL/GenBank/DDBJ whole genome shotgun (WGS) entry which is preliminary data.</text>
</comment>
<sequence>MSSLQGFFNFLAYGLNSSVRKTLRNEIFSKCGVCCAKSDGQQFFEMSKFTEELEDDILEEISLDSPKAQLD</sequence>
<organism evidence="1 2">
    <name type="scientific">Cymbomonas tetramitiformis</name>
    <dbReference type="NCBI Taxonomy" id="36881"/>
    <lineage>
        <taxon>Eukaryota</taxon>
        <taxon>Viridiplantae</taxon>
        <taxon>Chlorophyta</taxon>
        <taxon>Pyramimonadophyceae</taxon>
        <taxon>Pyramimonadales</taxon>
        <taxon>Pyramimonadaceae</taxon>
        <taxon>Cymbomonas</taxon>
    </lineage>
</organism>
<reference evidence="1 2" key="1">
    <citation type="journal article" date="2015" name="Genome Biol. Evol.">
        <title>Comparative Genomics of a Bacterivorous Green Alga Reveals Evolutionary Causalities and Consequences of Phago-Mixotrophic Mode of Nutrition.</title>
        <authorList>
            <person name="Burns J.A."/>
            <person name="Paasch A."/>
            <person name="Narechania A."/>
            <person name="Kim E."/>
        </authorList>
    </citation>
    <scope>NUCLEOTIDE SEQUENCE [LARGE SCALE GENOMIC DNA]</scope>
    <source>
        <strain evidence="1 2">PLY_AMNH</strain>
    </source>
</reference>
<gene>
    <name evidence="1" type="ORF">CYMTET_18763</name>
</gene>
<dbReference type="Proteomes" id="UP001190700">
    <property type="component" value="Unassembled WGS sequence"/>
</dbReference>
<keyword evidence="2" id="KW-1185">Reference proteome</keyword>
<accession>A0AAE0L5V6</accession>
<proteinExistence type="predicted"/>
<name>A0AAE0L5V6_9CHLO</name>
<protein>
    <submittedName>
        <fullName evidence="1">Uncharacterized protein</fullName>
    </submittedName>
</protein>
<dbReference type="EMBL" id="LGRX02008692">
    <property type="protein sequence ID" value="KAK3272972.1"/>
    <property type="molecule type" value="Genomic_DNA"/>
</dbReference>
<evidence type="ECO:0000313" key="1">
    <source>
        <dbReference type="EMBL" id="KAK3272972.1"/>
    </source>
</evidence>
<dbReference type="AlphaFoldDB" id="A0AAE0L5V6"/>